<keyword evidence="3" id="KW-0808">Transferase</keyword>
<evidence type="ECO:0000256" key="7">
    <source>
        <dbReference type="ARBA" id="ARBA00034754"/>
    </source>
</evidence>
<evidence type="ECO:0000256" key="2">
    <source>
        <dbReference type="ARBA" id="ARBA00017703"/>
    </source>
</evidence>
<sequence>MTNLPKITLITGSSDLLVDRALEKLWKSLKSNIKDISKQEIDAKNEDAHTQFIDAMSPNLFGNSYLVVVDNINVAEDSLNEKLVEFLRNAEAHVPEDNYLVVIHRGGSGGTGIVKALQKQKVSEIKCEAVTHPEEFLSFMRSEFKSHKKAIDEDALVALRDAIGEELDELSSAISQLCFDVIEDKITLEAVKKYYQGNAAVKVFDISDSLWNADTKAALKSLNDLLEQDSNSFVFVVSVLASSLRRLVKFAGLPSSASNYQVVQELGISPKQVEKIRPQLKNWTPTSLANAVVDLAKVDAYVRAGLDGVYLDNNQKRFLLETTIQKIGSYAR</sequence>
<dbReference type="AlphaFoldDB" id="A0A6J6ELB1"/>
<feature type="domain" description="DNA polymerase III delta N-terminal" evidence="9">
    <location>
        <begin position="9"/>
        <end position="122"/>
    </location>
</feature>
<dbReference type="Gene3D" id="3.40.50.300">
    <property type="entry name" value="P-loop containing nucleotide triphosphate hydrolases"/>
    <property type="match status" value="1"/>
</dbReference>
<evidence type="ECO:0000256" key="4">
    <source>
        <dbReference type="ARBA" id="ARBA00022695"/>
    </source>
</evidence>
<evidence type="ECO:0000259" key="9">
    <source>
        <dbReference type="Pfam" id="PF06144"/>
    </source>
</evidence>
<dbReference type="EC" id="2.7.7.7" evidence="1"/>
<dbReference type="InterPro" id="IPR010372">
    <property type="entry name" value="DNA_pol3_delta_N"/>
</dbReference>
<dbReference type="GO" id="GO:0003887">
    <property type="term" value="F:DNA-directed DNA polymerase activity"/>
    <property type="evidence" value="ECO:0007669"/>
    <property type="project" value="UniProtKB-KW"/>
</dbReference>
<evidence type="ECO:0000256" key="6">
    <source>
        <dbReference type="ARBA" id="ARBA00022932"/>
    </source>
</evidence>
<reference evidence="11" key="1">
    <citation type="submission" date="2020-05" db="EMBL/GenBank/DDBJ databases">
        <authorList>
            <person name="Chiriac C."/>
            <person name="Salcher M."/>
            <person name="Ghai R."/>
            <person name="Kavagutti S V."/>
        </authorList>
    </citation>
    <scope>NUCLEOTIDE SEQUENCE</scope>
</reference>
<dbReference type="Pfam" id="PF21694">
    <property type="entry name" value="DNA_pol3_delta_C"/>
    <property type="match status" value="1"/>
</dbReference>
<keyword evidence="6" id="KW-0239">DNA-directed DNA polymerase</keyword>
<dbReference type="Gene3D" id="1.20.272.10">
    <property type="match status" value="1"/>
</dbReference>
<accession>A0A6J6ELB1</accession>
<name>A0A6J6ELB1_9ZZZZ</name>
<proteinExistence type="inferred from homology"/>
<dbReference type="NCBIfam" id="TIGR01128">
    <property type="entry name" value="holA"/>
    <property type="match status" value="1"/>
</dbReference>
<evidence type="ECO:0000259" key="10">
    <source>
        <dbReference type="Pfam" id="PF21694"/>
    </source>
</evidence>
<protein>
    <recommendedName>
        <fullName evidence="2">DNA polymerase III subunit delta</fullName>
        <ecNumber evidence="1">2.7.7.7</ecNumber>
    </recommendedName>
</protein>
<dbReference type="GO" id="GO:0009360">
    <property type="term" value="C:DNA polymerase III complex"/>
    <property type="evidence" value="ECO:0007669"/>
    <property type="project" value="InterPro"/>
</dbReference>
<comment type="catalytic activity">
    <reaction evidence="8">
        <text>DNA(n) + a 2'-deoxyribonucleoside 5'-triphosphate = DNA(n+1) + diphosphate</text>
        <dbReference type="Rhea" id="RHEA:22508"/>
        <dbReference type="Rhea" id="RHEA-COMP:17339"/>
        <dbReference type="Rhea" id="RHEA-COMP:17340"/>
        <dbReference type="ChEBI" id="CHEBI:33019"/>
        <dbReference type="ChEBI" id="CHEBI:61560"/>
        <dbReference type="ChEBI" id="CHEBI:173112"/>
        <dbReference type="EC" id="2.7.7.7"/>
    </reaction>
</comment>
<evidence type="ECO:0000256" key="8">
    <source>
        <dbReference type="ARBA" id="ARBA00049244"/>
    </source>
</evidence>
<dbReference type="EMBL" id="CAEZTU010000011">
    <property type="protein sequence ID" value="CAB4573708.1"/>
    <property type="molecule type" value="Genomic_DNA"/>
</dbReference>
<dbReference type="GO" id="GO:0003677">
    <property type="term" value="F:DNA binding"/>
    <property type="evidence" value="ECO:0007669"/>
    <property type="project" value="InterPro"/>
</dbReference>
<dbReference type="PANTHER" id="PTHR34388:SF1">
    <property type="entry name" value="DNA POLYMERASE III SUBUNIT DELTA"/>
    <property type="match status" value="1"/>
</dbReference>
<dbReference type="InterPro" id="IPR008921">
    <property type="entry name" value="DNA_pol3_clamp-load_cplx_C"/>
</dbReference>
<evidence type="ECO:0000256" key="3">
    <source>
        <dbReference type="ARBA" id="ARBA00022679"/>
    </source>
</evidence>
<gene>
    <name evidence="11" type="ORF">UFOPK1740_00425</name>
</gene>
<feature type="domain" description="DNA polymerase III delta subunit-like C-terminal" evidence="10">
    <location>
        <begin position="202"/>
        <end position="305"/>
    </location>
</feature>
<dbReference type="PANTHER" id="PTHR34388">
    <property type="entry name" value="DNA POLYMERASE III SUBUNIT DELTA"/>
    <property type="match status" value="1"/>
</dbReference>
<evidence type="ECO:0000256" key="1">
    <source>
        <dbReference type="ARBA" id="ARBA00012417"/>
    </source>
</evidence>
<dbReference type="InterPro" id="IPR005790">
    <property type="entry name" value="DNA_polIII_delta"/>
</dbReference>
<keyword evidence="5" id="KW-0235">DNA replication</keyword>
<comment type="similarity">
    <text evidence="7">Belongs to the DNA polymerase HolA subunit family.</text>
</comment>
<dbReference type="Pfam" id="PF06144">
    <property type="entry name" value="DNA_pol3_delta"/>
    <property type="match status" value="1"/>
</dbReference>
<dbReference type="SUPFAM" id="SSF48019">
    <property type="entry name" value="post-AAA+ oligomerization domain-like"/>
    <property type="match status" value="1"/>
</dbReference>
<organism evidence="11">
    <name type="scientific">freshwater metagenome</name>
    <dbReference type="NCBI Taxonomy" id="449393"/>
    <lineage>
        <taxon>unclassified sequences</taxon>
        <taxon>metagenomes</taxon>
        <taxon>ecological metagenomes</taxon>
    </lineage>
</organism>
<dbReference type="GO" id="GO:0006261">
    <property type="term" value="P:DNA-templated DNA replication"/>
    <property type="evidence" value="ECO:0007669"/>
    <property type="project" value="TreeGrafter"/>
</dbReference>
<evidence type="ECO:0000256" key="5">
    <source>
        <dbReference type="ARBA" id="ARBA00022705"/>
    </source>
</evidence>
<dbReference type="InterPro" id="IPR048466">
    <property type="entry name" value="DNA_pol3_delta-like_C"/>
</dbReference>
<dbReference type="InterPro" id="IPR027417">
    <property type="entry name" value="P-loop_NTPase"/>
</dbReference>
<keyword evidence="4" id="KW-0548">Nucleotidyltransferase</keyword>
<evidence type="ECO:0000313" key="11">
    <source>
        <dbReference type="EMBL" id="CAB4573708.1"/>
    </source>
</evidence>